<evidence type="ECO:0000256" key="1">
    <source>
        <dbReference type="SAM" id="MobiDB-lite"/>
    </source>
</evidence>
<sequence>MLTGPFQGSFNSDSTVWELKHRMNGAAAAIPIELRRRSGVTPNKTSIEGYARGNASVSGLVQCRVTAHLATLIWDMMTKVTKARLEADVRTWLPQMPVSSRHLPNPPISPMDDDSSGDSTGDGGAVLTRTDFVRGLLNFLKLDRSRQTQGHNALKFRRILNAFFDANRSTLQEHFDQDWDRIQRSHQAFCEALSAVVAFRNTTGYSGSSEHFADYVNSLADDEGAGAALGTQVDLEEETTKIQGVLEHGLYSLVLVLDITKILVKLAGRNGFRGLVTRNMQSLLEELSSWAESD</sequence>
<accession>A0A6A5VL40</accession>
<protein>
    <submittedName>
        <fullName evidence="2">Uncharacterized protein</fullName>
    </submittedName>
</protein>
<dbReference type="Proteomes" id="UP000800036">
    <property type="component" value="Unassembled WGS sequence"/>
</dbReference>
<dbReference type="AlphaFoldDB" id="A0A6A5VL40"/>
<keyword evidence="3" id="KW-1185">Reference proteome</keyword>
<evidence type="ECO:0000313" key="3">
    <source>
        <dbReference type="Proteomes" id="UP000800036"/>
    </source>
</evidence>
<reference evidence="2" key="1">
    <citation type="journal article" date="2020" name="Stud. Mycol.">
        <title>101 Dothideomycetes genomes: a test case for predicting lifestyles and emergence of pathogens.</title>
        <authorList>
            <person name="Haridas S."/>
            <person name="Albert R."/>
            <person name="Binder M."/>
            <person name="Bloem J."/>
            <person name="Labutti K."/>
            <person name="Salamov A."/>
            <person name="Andreopoulos B."/>
            <person name="Baker S."/>
            <person name="Barry K."/>
            <person name="Bills G."/>
            <person name="Bluhm B."/>
            <person name="Cannon C."/>
            <person name="Castanera R."/>
            <person name="Culley D."/>
            <person name="Daum C."/>
            <person name="Ezra D."/>
            <person name="Gonzalez J."/>
            <person name="Henrissat B."/>
            <person name="Kuo A."/>
            <person name="Liang C."/>
            <person name="Lipzen A."/>
            <person name="Lutzoni F."/>
            <person name="Magnuson J."/>
            <person name="Mondo S."/>
            <person name="Nolan M."/>
            <person name="Ohm R."/>
            <person name="Pangilinan J."/>
            <person name="Park H.-J."/>
            <person name="Ramirez L."/>
            <person name="Alfaro M."/>
            <person name="Sun H."/>
            <person name="Tritt A."/>
            <person name="Yoshinaga Y."/>
            <person name="Zwiers L.-H."/>
            <person name="Turgeon B."/>
            <person name="Goodwin S."/>
            <person name="Spatafora J."/>
            <person name="Crous P."/>
            <person name="Grigoriev I."/>
        </authorList>
    </citation>
    <scope>NUCLEOTIDE SEQUENCE</scope>
    <source>
        <strain evidence="2">CBS 107.79</strain>
    </source>
</reference>
<feature type="region of interest" description="Disordered" evidence="1">
    <location>
        <begin position="97"/>
        <end position="123"/>
    </location>
</feature>
<dbReference type="EMBL" id="ML976667">
    <property type="protein sequence ID" value="KAF1976442.1"/>
    <property type="molecule type" value="Genomic_DNA"/>
</dbReference>
<gene>
    <name evidence="2" type="ORF">BU23DRAFT_551904</name>
</gene>
<proteinExistence type="predicted"/>
<organism evidence="2 3">
    <name type="scientific">Bimuria novae-zelandiae CBS 107.79</name>
    <dbReference type="NCBI Taxonomy" id="1447943"/>
    <lineage>
        <taxon>Eukaryota</taxon>
        <taxon>Fungi</taxon>
        <taxon>Dikarya</taxon>
        <taxon>Ascomycota</taxon>
        <taxon>Pezizomycotina</taxon>
        <taxon>Dothideomycetes</taxon>
        <taxon>Pleosporomycetidae</taxon>
        <taxon>Pleosporales</taxon>
        <taxon>Massarineae</taxon>
        <taxon>Didymosphaeriaceae</taxon>
        <taxon>Bimuria</taxon>
    </lineage>
</organism>
<name>A0A6A5VL40_9PLEO</name>
<evidence type="ECO:0000313" key="2">
    <source>
        <dbReference type="EMBL" id="KAF1976442.1"/>
    </source>
</evidence>